<evidence type="ECO:0000259" key="4">
    <source>
        <dbReference type="PROSITE" id="PS50893"/>
    </source>
</evidence>
<protein>
    <submittedName>
        <fullName evidence="5">ATP-binding cassette domain-containing protein</fullName>
    </submittedName>
</protein>
<dbReference type="InterPro" id="IPR003439">
    <property type="entry name" value="ABC_transporter-like_ATP-bd"/>
</dbReference>
<dbReference type="GO" id="GO:0005524">
    <property type="term" value="F:ATP binding"/>
    <property type="evidence" value="ECO:0007669"/>
    <property type="project" value="UniProtKB-KW"/>
</dbReference>
<gene>
    <name evidence="5" type="ORF">E1163_23180</name>
</gene>
<evidence type="ECO:0000313" key="6">
    <source>
        <dbReference type="Proteomes" id="UP000798808"/>
    </source>
</evidence>
<proteinExistence type="predicted"/>
<dbReference type="RefSeq" id="WP_155174879.1">
    <property type="nucleotide sequence ID" value="NZ_BAAAFL010000017.1"/>
</dbReference>
<keyword evidence="6" id="KW-1185">Reference proteome</keyword>
<dbReference type="PROSITE" id="PS50893">
    <property type="entry name" value="ABC_TRANSPORTER_2"/>
    <property type="match status" value="1"/>
</dbReference>
<dbReference type="SUPFAM" id="SSF52540">
    <property type="entry name" value="P-loop containing nucleoside triphosphate hydrolases"/>
    <property type="match status" value="1"/>
</dbReference>
<comment type="caution">
    <text evidence="5">The sequence shown here is derived from an EMBL/GenBank/DDBJ whole genome shotgun (WGS) entry which is preliminary data.</text>
</comment>
<accession>A0ABW9RUI3</accession>
<reference evidence="5 6" key="1">
    <citation type="submission" date="2019-02" db="EMBL/GenBank/DDBJ databases">
        <authorList>
            <person name="Goldberg S.R."/>
            <person name="Haltli B.A."/>
            <person name="Correa H."/>
            <person name="Russell K.G."/>
        </authorList>
    </citation>
    <scope>NUCLEOTIDE SEQUENCE [LARGE SCALE GENOMIC DNA]</scope>
    <source>
        <strain evidence="5 6">JCM 16186</strain>
    </source>
</reference>
<dbReference type="PANTHER" id="PTHR43023:SF3">
    <property type="entry name" value="PROTEIN TRIGALACTOSYLDIACYLGLYCEROL 3, CHLOROPLASTIC"/>
    <property type="match status" value="1"/>
</dbReference>
<name>A0ABW9RUI3_9BACT</name>
<dbReference type="Proteomes" id="UP000798808">
    <property type="component" value="Unassembled WGS sequence"/>
</dbReference>
<evidence type="ECO:0000256" key="1">
    <source>
        <dbReference type="ARBA" id="ARBA00022448"/>
    </source>
</evidence>
<feature type="domain" description="ABC transporter" evidence="4">
    <location>
        <begin position="9"/>
        <end position="247"/>
    </location>
</feature>
<evidence type="ECO:0000256" key="3">
    <source>
        <dbReference type="ARBA" id="ARBA00022840"/>
    </source>
</evidence>
<dbReference type="InterPro" id="IPR017871">
    <property type="entry name" value="ABC_transporter-like_CS"/>
</dbReference>
<dbReference type="InterPro" id="IPR003593">
    <property type="entry name" value="AAA+_ATPase"/>
</dbReference>
<organism evidence="5 6">
    <name type="scientific">Fulvivirga kasyanovii</name>
    <dbReference type="NCBI Taxonomy" id="396812"/>
    <lineage>
        <taxon>Bacteria</taxon>
        <taxon>Pseudomonadati</taxon>
        <taxon>Bacteroidota</taxon>
        <taxon>Cytophagia</taxon>
        <taxon>Cytophagales</taxon>
        <taxon>Fulvivirgaceae</taxon>
        <taxon>Fulvivirga</taxon>
    </lineage>
</organism>
<sequence length="247" mass="27873">MENSNDIVIDVKGLRKSFGDNHVLEGLDLELHKGENIVVLGKSGTGKSVFIKCLVKLVEPDEGKLEVLSKDVQHLTEEDELNALRRKVGFLFQGGALYDSMTVEENLKFPLKRMPDKPSYGEIDDRVHEALKNVGLEKAIHKMPAELSGGMKKRIALARTLILQPDIVLYDEPTTGLDPATSKEISELIVEMQETYQTSSIIITHDMACARITSNRMKVIRDGVFKYEGSYEELKKSDDKWLMDFFE</sequence>
<dbReference type="Gene3D" id="3.40.50.300">
    <property type="entry name" value="P-loop containing nucleotide triphosphate hydrolases"/>
    <property type="match status" value="1"/>
</dbReference>
<keyword evidence="1" id="KW-0813">Transport</keyword>
<dbReference type="Pfam" id="PF00005">
    <property type="entry name" value="ABC_tran"/>
    <property type="match status" value="1"/>
</dbReference>
<dbReference type="SMART" id="SM00382">
    <property type="entry name" value="AAA"/>
    <property type="match status" value="1"/>
</dbReference>
<dbReference type="PROSITE" id="PS00211">
    <property type="entry name" value="ABC_TRANSPORTER_1"/>
    <property type="match status" value="1"/>
</dbReference>
<dbReference type="InterPro" id="IPR027417">
    <property type="entry name" value="P-loop_NTPase"/>
</dbReference>
<dbReference type="EMBL" id="SMLW01000646">
    <property type="protein sequence ID" value="MTI27879.1"/>
    <property type="molecule type" value="Genomic_DNA"/>
</dbReference>
<evidence type="ECO:0000313" key="5">
    <source>
        <dbReference type="EMBL" id="MTI27879.1"/>
    </source>
</evidence>
<keyword evidence="3 5" id="KW-0067">ATP-binding</keyword>
<dbReference type="PANTHER" id="PTHR43023">
    <property type="entry name" value="PROTEIN TRIGALACTOSYLDIACYLGLYCEROL 3, CHLOROPLASTIC"/>
    <property type="match status" value="1"/>
</dbReference>
<keyword evidence="2" id="KW-0547">Nucleotide-binding</keyword>
<evidence type="ECO:0000256" key="2">
    <source>
        <dbReference type="ARBA" id="ARBA00022741"/>
    </source>
</evidence>